<dbReference type="Pfam" id="PF00582">
    <property type="entry name" value="Usp"/>
    <property type="match status" value="1"/>
</dbReference>
<dbReference type="PRINTS" id="PR01438">
    <property type="entry name" value="UNVRSLSTRESS"/>
</dbReference>
<evidence type="ECO:0000313" key="4">
    <source>
        <dbReference type="Proteomes" id="UP000549394"/>
    </source>
</evidence>
<dbReference type="OrthoDB" id="843225at2759"/>
<gene>
    <name evidence="3" type="ORF">DGYR_LOCUS10759</name>
</gene>
<dbReference type="Gene3D" id="3.40.50.620">
    <property type="entry name" value="HUPs"/>
    <property type="match status" value="1"/>
</dbReference>
<dbReference type="PANTHER" id="PTHR46989">
    <property type="entry name" value="USP DOMAIN-CONTAINING PROTEIN"/>
    <property type="match status" value="1"/>
</dbReference>
<dbReference type="PANTHER" id="PTHR46989:SF3">
    <property type="entry name" value="USPA DOMAIN-CONTAINING PROTEIN"/>
    <property type="match status" value="1"/>
</dbReference>
<protein>
    <submittedName>
        <fullName evidence="3">DgyrCDS11415</fullName>
    </submittedName>
</protein>
<accession>A0A7I8W398</accession>
<dbReference type="EMBL" id="CAJFCJ010000019">
    <property type="protein sequence ID" value="CAD5123032.1"/>
    <property type="molecule type" value="Genomic_DNA"/>
</dbReference>
<keyword evidence="4" id="KW-1185">Reference proteome</keyword>
<dbReference type="InterPro" id="IPR006015">
    <property type="entry name" value="Universal_stress_UspA"/>
</dbReference>
<organism evidence="3 4">
    <name type="scientific">Dimorphilus gyrociliatus</name>
    <dbReference type="NCBI Taxonomy" id="2664684"/>
    <lineage>
        <taxon>Eukaryota</taxon>
        <taxon>Metazoa</taxon>
        <taxon>Spiralia</taxon>
        <taxon>Lophotrochozoa</taxon>
        <taxon>Annelida</taxon>
        <taxon>Polychaeta</taxon>
        <taxon>Polychaeta incertae sedis</taxon>
        <taxon>Dinophilidae</taxon>
        <taxon>Dimorphilus</taxon>
    </lineage>
</organism>
<dbReference type="InterPro" id="IPR014729">
    <property type="entry name" value="Rossmann-like_a/b/a_fold"/>
</dbReference>
<sequence length="145" mass="16340">MAAQKGDVGIIAVDGSSNAEEATEWYLSHLHRPTTKLFLIHCIEYPSMPSRDTWEAQTRAGRQKAEDLAKKYQEKLEKHNVTNAEFIQEFENPGESIVSSAHKFEADFIVMGTRGQGKLRRTLMGSVSDYVVNHSPVPIIVCRHK</sequence>
<name>A0A7I8W398_9ANNE</name>
<dbReference type="Proteomes" id="UP000549394">
    <property type="component" value="Unassembled WGS sequence"/>
</dbReference>
<proteinExistence type="predicted"/>
<reference evidence="3 4" key="1">
    <citation type="submission" date="2020-08" db="EMBL/GenBank/DDBJ databases">
        <authorList>
            <person name="Hejnol A."/>
        </authorList>
    </citation>
    <scope>NUCLEOTIDE SEQUENCE [LARGE SCALE GENOMIC DNA]</scope>
</reference>
<evidence type="ECO:0000313" key="3">
    <source>
        <dbReference type="EMBL" id="CAD5123032.1"/>
    </source>
</evidence>
<comment type="caution">
    <text evidence="3">The sequence shown here is derived from an EMBL/GenBank/DDBJ whole genome shotgun (WGS) entry which is preliminary data.</text>
</comment>
<dbReference type="CDD" id="cd23659">
    <property type="entry name" value="USP_At3g01520-like"/>
    <property type="match status" value="1"/>
</dbReference>
<dbReference type="AlphaFoldDB" id="A0A7I8W398"/>
<keyword evidence="1" id="KW-0175">Coiled coil</keyword>
<dbReference type="InterPro" id="IPR006016">
    <property type="entry name" value="UspA"/>
</dbReference>
<evidence type="ECO:0000256" key="1">
    <source>
        <dbReference type="SAM" id="Coils"/>
    </source>
</evidence>
<evidence type="ECO:0000259" key="2">
    <source>
        <dbReference type="Pfam" id="PF00582"/>
    </source>
</evidence>
<dbReference type="SUPFAM" id="SSF52402">
    <property type="entry name" value="Adenine nucleotide alpha hydrolases-like"/>
    <property type="match status" value="1"/>
</dbReference>
<feature type="domain" description="UspA" evidence="2">
    <location>
        <begin position="11"/>
        <end position="143"/>
    </location>
</feature>
<feature type="coiled-coil region" evidence="1">
    <location>
        <begin position="62"/>
        <end position="89"/>
    </location>
</feature>